<dbReference type="AlphaFoldDB" id="A0A368H125"/>
<accession>A0A368H125</accession>
<sequence length="136" mass="15485">MCGAGTTCTVIRVKDLEQNPDKCSVLNLNTYLDDDLANDPKLYDFIKNIGEYSTFLLRGSDLQKITDLDVIKLHDGSHVSITENTHLEKLPKFEWKLGDKVFFTVTDNHKLDTTELLKKLRATKIKDANVQRPFGE</sequence>
<evidence type="ECO:0000313" key="1">
    <source>
        <dbReference type="EMBL" id="RCN48965.1"/>
    </source>
</evidence>
<protein>
    <submittedName>
        <fullName evidence="1">Uncharacterized protein</fullName>
    </submittedName>
</protein>
<gene>
    <name evidence="1" type="ORF">ANCCAN_04947</name>
</gene>
<comment type="caution">
    <text evidence="1">The sequence shown here is derived from an EMBL/GenBank/DDBJ whole genome shotgun (WGS) entry which is preliminary data.</text>
</comment>
<dbReference type="OrthoDB" id="5886530at2759"/>
<evidence type="ECO:0000313" key="2">
    <source>
        <dbReference type="Proteomes" id="UP000252519"/>
    </source>
</evidence>
<reference evidence="1 2" key="1">
    <citation type="submission" date="2014-10" db="EMBL/GenBank/DDBJ databases">
        <title>Draft genome of the hookworm Ancylostoma caninum.</title>
        <authorList>
            <person name="Mitreva M."/>
        </authorList>
    </citation>
    <scope>NUCLEOTIDE SEQUENCE [LARGE SCALE GENOMIC DNA]</scope>
    <source>
        <strain evidence="1 2">Baltimore</strain>
    </source>
</reference>
<organism evidence="1 2">
    <name type="scientific">Ancylostoma caninum</name>
    <name type="common">Dog hookworm</name>
    <dbReference type="NCBI Taxonomy" id="29170"/>
    <lineage>
        <taxon>Eukaryota</taxon>
        <taxon>Metazoa</taxon>
        <taxon>Ecdysozoa</taxon>
        <taxon>Nematoda</taxon>
        <taxon>Chromadorea</taxon>
        <taxon>Rhabditida</taxon>
        <taxon>Rhabditina</taxon>
        <taxon>Rhabditomorpha</taxon>
        <taxon>Strongyloidea</taxon>
        <taxon>Ancylostomatidae</taxon>
        <taxon>Ancylostomatinae</taxon>
        <taxon>Ancylostoma</taxon>
    </lineage>
</organism>
<dbReference type="EMBL" id="JOJR01000040">
    <property type="protein sequence ID" value="RCN48965.1"/>
    <property type="molecule type" value="Genomic_DNA"/>
</dbReference>
<keyword evidence="2" id="KW-1185">Reference proteome</keyword>
<name>A0A368H125_ANCCA</name>
<dbReference type="Proteomes" id="UP000252519">
    <property type="component" value="Unassembled WGS sequence"/>
</dbReference>
<proteinExistence type="predicted"/>